<evidence type="ECO:0000256" key="2">
    <source>
        <dbReference type="ARBA" id="ARBA00004613"/>
    </source>
</evidence>
<evidence type="ECO:0000256" key="3">
    <source>
        <dbReference type="ARBA" id="ARBA00010031"/>
    </source>
</evidence>
<evidence type="ECO:0000256" key="4">
    <source>
        <dbReference type="ARBA" id="ARBA00022525"/>
    </source>
</evidence>
<reference evidence="12 14" key="1">
    <citation type="journal article" date="2020" name="Stud. Mycol.">
        <title>101 Dothideomycetes genomes: a test case for predicting lifestyles and emergence of pathogens.</title>
        <authorList>
            <person name="Haridas S."/>
            <person name="Albert R."/>
            <person name="Binder M."/>
            <person name="Bloem J."/>
            <person name="Labutti K."/>
            <person name="Salamov A."/>
            <person name="Andreopoulos B."/>
            <person name="Baker S."/>
            <person name="Barry K."/>
            <person name="Bills G."/>
            <person name="Bluhm B."/>
            <person name="Cannon C."/>
            <person name="Castanera R."/>
            <person name="Culley D."/>
            <person name="Daum C."/>
            <person name="Ezra D."/>
            <person name="Gonzalez J."/>
            <person name="Henrissat B."/>
            <person name="Kuo A."/>
            <person name="Liang C."/>
            <person name="Lipzen A."/>
            <person name="Lutzoni F."/>
            <person name="Magnuson J."/>
            <person name="Mondo S."/>
            <person name="Nolan M."/>
            <person name="Ohm R."/>
            <person name="Pangilinan J."/>
            <person name="Park H.-J."/>
            <person name="Ramirez L."/>
            <person name="Alfaro M."/>
            <person name="Sun H."/>
            <person name="Tritt A."/>
            <person name="Yoshinaga Y."/>
            <person name="Zwiers L.-H."/>
            <person name="Turgeon B."/>
            <person name="Goodwin S."/>
            <person name="Spatafora J."/>
            <person name="Crous P."/>
            <person name="Grigoriev I."/>
        </authorList>
    </citation>
    <scope>NUCLEOTIDE SEQUENCE</scope>
    <source>
        <strain evidence="12 14">CBS 304.34</strain>
    </source>
</reference>
<evidence type="ECO:0000256" key="7">
    <source>
        <dbReference type="ARBA" id="ARBA00023157"/>
    </source>
</evidence>
<dbReference type="EMBL" id="MU003703">
    <property type="protein sequence ID" value="KAF2808507.1"/>
    <property type="molecule type" value="Genomic_DNA"/>
</dbReference>
<keyword evidence="5" id="KW-0325">Glycoprotein</keyword>
<protein>
    <recommendedName>
        <fullName evidence="11">CFEM domain-containing protein</fullName>
    </recommendedName>
</protein>
<dbReference type="InterPro" id="IPR008427">
    <property type="entry name" value="Extracellular_membr_CFEM_dom"/>
</dbReference>
<dbReference type="GO" id="GO:0005576">
    <property type="term" value="C:extracellular region"/>
    <property type="evidence" value="ECO:0007669"/>
    <property type="project" value="UniProtKB-SubCell"/>
</dbReference>
<comment type="subcellular location">
    <subcellularLocation>
        <location evidence="1">Membrane</location>
        <topology evidence="1">Lipid-anchor</topology>
        <topology evidence="1">GPI-anchor</topology>
    </subcellularLocation>
    <subcellularLocation>
        <location evidence="2">Secreted</location>
    </subcellularLocation>
</comment>
<evidence type="ECO:0000313" key="13">
    <source>
        <dbReference type="Proteomes" id="UP000504636"/>
    </source>
</evidence>
<proteinExistence type="inferred from homology"/>
<comment type="similarity">
    <text evidence="3">Belongs to the RBT5 family.</text>
</comment>
<dbReference type="RefSeq" id="XP_033575471.1">
    <property type="nucleotide sequence ID" value="XM_033720295.1"/>
</dbReference>
<evidence type="ECO:0000256" key="5">
    <source>
        <dbReference type="ARBA" id="ARBA00022622"/>
    </source>
</evidence>
<feature type="domain" description="CFEM" evidence="11">
    <location>
        <begin position="5"/>
        <end position="93"/>
    </location>
</feature>
<reference evidence="14" key="3">
    <citation type="submission" date="2025-04" db="UniProtKB">
        <authorList>
            <consortium name="RefSeq"/>
        </authorList>
    </citation>
    <scope>IDENTIFICATION</scope>
    <source>
        <strain evidence="14">CBS 304.34</strain>
    </source>
</reference>
<sequence>MRLLTIVALFALAALAAAKLDINKPPFNDAPKCAQKCVPDALKAATCSVDTSDINCFCKDAKFGKAIKACVRKKCNLFETISEFPKLLFRGRD</sequence>
<feature type="binding site" description="axial binding residue" evidence="9">
    <location>
        <position position="53"/>
    </location>
    <ligand>
        <name>heme</name>
        <dbReference type="ChEBI" id="CHEBI:30413"/>
    </ligand>
    <ligandPart>
        <name>Fe</name>
        <dbReference type="ChEBI" id="CHEBI:18248"/>
    </ligandPart>
</feature>
<dbReference type="GO" id="GO:0046872">
    <property type="term" value="F:metal ion binding"/>
    <property type="evidence" value="ECO:0007669"/>
    <property type="project" value="UniProtKB-UniRule"/>
</dbReference>
<keyword evidence="6 10" id="KW-0732">Signal</keyword>
<feature type="chain" id="PRO_5044629200" description="CFEM domain-containing protein" evidence="10">
    <location>
        <begin position="19"/>
        <end position="93"/>
    </location>
</feature>
<dbReference type="Proteomes" id="UP000504636">
    <property type="component" value="Unplaced"/>
</dbReference>
<gene>
    <name evidence="12 14" type="ORF">BDZ99DRAFT_464376</name>
</gene>
<reference evidence="14" key="2">
    <citation type="submission" date="2020-04" db="EMBL/GenBank/DDBJ databases">
        <authorList>
            <consortium name="NCBI Genome Project"/>
        </authorList>
    </citation>
    <scope>NUCLEOTIDE SEQUENCE</scope>
    <source>
        <strain evidence="14">CBS 304.34</strain>
    </source>
</reference>
<dbReference type="OrthoDB" id="3065412at2759"/>
<dbReference type="AlphaFoldDB" id="A0A6A6YKV9"/>
<accession>A0A6A6YKV9</accession>
<keyword evidence="8" id="KW-0449">Lipoprotein</keyword>
<evidence type="ECO:0000259" key="11">
    <source>
        <dbReference type="PROSITE" id="PS52012"/>
    </source>
</evidence>
<feature type="signal peptide" evidence="10">
    <location>
        <begin position="1"/>
        <end position="18"/>
    </location>
</feature>
<dbReference type="GO" id="GO:0098552">
    <property type="term" value="C:side of membrane"/>
    <property type="evidence" value="ECO:0007669"/>
    <property type="project" value="UniProtKB-KW"/>
</dbReference>
<evidence type="ECO:0000256" key="9">
    <source>
        <dbReference type="PROSITE-ProRule" id="PRU01356"/>
    </source>
</evidence>
<keyword evidence="5" id="KW-0336">GPI-anchor</keyword>
<dbReference type="PROSITE" id="PS52012">
    <property type="entry name" value="CFEM"/>
    <property type="match status" value="1"/>
</dbReference>
<keyword evidence="9" id="KW-0408">Iron</keyword>
<evidence type="ECO:0000256" key="1">
    <source>
        <dbReference type="ARBA" id="ARBA00004589"/>
    </source>
</evidence>
<evidence type="ECO:0000256" key="10">
    <source>
        <dbReference type="SAM" id="SignalP"/>
    </source>
</evidence>
<keyword evidence="13" id="KW-1185">Reference proteome</keyword>
<keyword evidence="9" id="KW-0349">Heme</keyword>
<dbReference type="Pfam" id="PF05730">
    <property type="entry name" value="CFEM"/>
    <property type="match status" value="1"/>
</dbReference>
<comment type="caution">
    <text evidence="9">Lacks conserved residue(s) required for the propagation of feature annotation.</text>
</comment>
<evidence type="ECO:0000256" key="6">
    <source>
        <dbReference type="ARBA" id="ARBA00022729"/>
    </source>
</evidence>
<keyword evidence="4" id="KW-0964">Secreted</keyword>
<organism evidence="12">
    <name type="scientific">Mytilinidion resinicola</name>
    <dbReference type="NCBI Taxonomy" id="574789"/>
    <lineage>
        <taxon>Eukaryota</taxon>
        <taxon>Fungi</taxon>
        <taxon>Dikarya</taxon>
        <taxon>Ascomycota</taxon>
        <taxon>Pezizomycotina</taxon>
        <taxon>Dothideomycetes</taxon>
        <taxon>Pleosporomycetidae</taxon>
        <taxon>Mytilinidiales</taxon>
        <taxon>Mytilinidiaceae</taxon>
        <taxon>Mytilinidion</taxon>
    </lineage>
</organism>
<name>A0A6A6YKV9_9PEZI</name>
<keyword evidence="9" id="KW-0479">Metal-binding</keyword>
<keyword evidence="7" id="KW-1015">Disulfide bond</keyword>
<dbReference type="GeneID" id="54461188"/>
<keyword evidence="5" id="KW-0472">Membrane</keyword>
<evidence type="ECO:0000256" key="8">
    <source>
        <dbReference type="ARBA" id="ARBA00023288"/>
    </source>
</evidence>
<evidence type="ECO:0000313" key="14">
    <source>
        <dbReference type="RefSeq" id="XP_033575471.1"/>
    </source>
</evidence>
<evidence type="ECO:0000313" key="12">
    <source>
        <dbReference type="EMBL" id="KAF2808507.1"/>
    </source>
</evidence>